<evidence type="ECO:0000256" key="1">
    <source>
        <dbReference type="SAM" id="Phobius"/>
    </source>
</evidence>
<sequence length="58" mass="6679">MKIRTSFKIILIHVKNIIPIITATLILNYLNNSERSLVKQILIEDEIIVCATYLIPDI</sequence>
<reference evidence="2" key="1">
    <citation type="submission" date="2020-02" db="EMBL/GenBank/DDBJ databases">
        <title>WGS of Carbapenem-Resistant Entrobacteriaceae.</title>
        <authorList>
            <person name="Tokajian S."/>
            <person name="El Chaar M."/>
            <person name="El Khoury M."/>
        </authorList>
    </citation>
    <scope>NUCLEOTIDE SEQUENCE</scope>
    <source>
        <strain evidence="2">ECM_32</strain>
    </source>
</reference>
<keyword evidence="1" id="KW-1133">Transmembrane helix</keyword>
<name>A0A6G4JYW3_ECOLX</name>
<gene>
    <name evidence="2" type="ORF">G5588_22870</name>
</gene>
<dbReference type="RefSeq" id="WP_163425991.1">
    <property type="nucleotide sequence ID" value="NZ_JAAJSR010000039.1"/>
</dbReference>
<dbReference type="EMBL" id="JAAJSR010000039">
    <property type="protein sequence ID" value="NGD71711.1"/>
    <property type="molecule type" value="Genomic_DNA"/>
</dbReference>
<feature type="transmembrane region" description="Helical" evidence="1">
    <location>
        <begin position="12"/>
        <end position="30"/>
    </location>
</feature>
<evidence type="ECO:0000313" key="2">
    <source>
        <dbReference type="EMBL" id="NGD71711.1"/>
    </source>
</evidence>
<keyword evidence="1" id="KW-0472">Membrane</keyword>
<organism evidence="2">
    <name type="scientific">Escherichia coli</name>
    <dbReference type="NCBI Taxonomy" id="562"/>
    <lineage>
        <taxon>Bacteria</taxon>
        <taxon>Pseudomonadati</taxon>
        <taxon>Pseudomonadota</taxon>
        <taxon>Gammaproteobacteria</taxon>
        <taxon>Enterobacterales</taxon>
        <taxon>Enterobacteriaceae</taxon>
        <taxon>Escherichia</taxon>
    </lineage>
</organism>
<comment type="caution">
    <text evidence="2">The sequence shown here is derived from an EMBL/GenBank/DDBJ whole genome shotgun (WGS) entry which is preliminary data.</text>
</comment>
<evidence type="ECO:0008006" key="3">
    <source>
        <dbReference type="Google" id="ProtNLM"/>
    </source>
</evidence>
<proteinExistence type="predicted"/>
<accession>A0A6G4JYW3</accession>
<protein>
    <recommendedName>
        <fullName evidence="3">YmgI protein</fullName>
    </recommendedName>
</protein>
<keyword evidence="1" id="KW-0812">Transmembrane</keyword>
<dbReference type="AlphaFoldDB" id="A0A6G4JYW3"/>